<keyword evidence="1" id="KW-0732">Signal</keyword>
<accession>A0A4Q9FNZ8</accession>
<evidence type="ECO:0008006" key="4">
    <source>
        <dbReference type="Google" id="ProtNLM"/>
    </source>
</evidence>
<dbReference type="OrthoDB" id="1163933at2"/>
<keyword evidence="3" id="KW-1185">Reference proteome</keyword>
<reference evidence="2 3" key="1">
    <citation type="journal article" date="2015" name="Int. J. Syst. Evol. Microbiol.">
        <title>Hyunsoonleella pacifica sp. nov., isolated from seawater of South Pacific Gyre.</title>
        <authorList>
            <person name="Gao X."/>
            <person name="Zhang Z."/>
            <person name="Dai X."/>
            <person name="Zhang X.H."/>
        </authorList>
    </citation>
    <scope>NUCLEOTIDE SEQUENCE [LARGE SCALE GENOMIC DNA]</scope>
    <source>
        <strain evidence="2 3">SW033</strain>
    </source>
</reference>
<name>A0A4Q9FNZ8_9FLAO</name>
<evidence type="ECO:0000313" key="2">
    <source>
        <dbReference type="EMBL" id="TBN14382.1"/>
    </source>
</evidence>
<evidence type="ECO:0000313" key="3">
    <source>
        <dbReference type="Proteomes" id="UP000292372"/>
    </source>
</evidence>
<dbReference type="Proteomes" id="UP000292372">
    <property type="component" value="Unassembled WGS sequence"/>
</dbReference>
<proteinExistence type="predicted"/>
<sequence length="181" mass="19986">MKRLIFLCTFLSIFFTAYSQRSGNYASSVGLSGGYVEDGYGIMATYNYHLSRNDYAQLSILVAIAEDKGTFNIPYNVFTIQPGYFFKLLEQKTFKKYALNIGGGGVFGYEAINNGDTSLPTGAVIDGKSQFIYGAFVGIEGEIVLGNNLSVLIKANEYYHANSDVGNFYPYAGIGLRYFLF</sequence>
<protein>
    <recommendedName>
        <fullName evidence="4">Conjugal transfer protein TraO</fullName>
    </recommendedName>
</protein>
<evidence type="ECO:0000256" key="1">
    <source>
        <dbReference type="SAM" id="SignalP"/>
    </source>
</evidence>
<dbReference type="AlphaFoldDB" id="A0A4Q9FNZ8"/>
<comment type="caution">
    <text evidence="2">The sequence shown here is derived from an EMBL/GenBank/DDBJ whole genome shotgun (WGS) entry which is preliminary data.</text>
</comment>
<dbReference type="Pfam" id="PF10626">
    <property type="entry name" value="TraO"/>
    <property type="match status" value="1"/>
</dbReference>
<gene>
    <name evidence="2" type="ORF">EYD46_12470</name>
</gene>
<feature type="signal peptide" evidence="1">
    <location>
        <begin position="1"/>
        <end position="19"/>
    </location>
</feature>
<feature type="chain" id="PRO_5020313381" description="Conjugal transfer protein TraO" evidence="1">
    <location>
        <begin position="20"/>
        <end position="181"/>
    </location>
</feature>
<dbReference type="InterPro" id="IPR018899">
    <property type="entry name" value="Conjug_transposon_Tra0"/>
</dbReference>
<organism evidence="2 3">
    <name type="scientific">Hyunsoonleella pacifica</name>
    <dbReference type="NCBI Taxonomy" id="1080224"/>
    <lineage>
        <taxon>Bacteria</taxon>
        <taxon>Pseudomonadati</taxon>
        <taxon>Bacteroidota</taxon>
        <taxon>Flavobacteriia</taxon>
        <taxon>Flavobacteriales</taxon>
        <taxon>Flavobacteriaceae</taxon>
    </lineage>
</organism>
<dbReference type="EMBL" id="SIRS01000005">
    <property type="protein sequence ID" value="TBN14382.1"/>
    <property type="molecule type" value="Genomic_DNA"/>
</dbReference>